<evidence type="ECO:0000256" key="3">
    <source>
        <dbReference type="ARBA" id="ARBA00022679"/>
    </source>
</evidence>
<keyword evidence="2" id="KW-1003">Cell membrane</keyword>
<dbReference type="EMBL" id="JBFSHR010000002">
    <property type="protein sequence ID" value="MEX6428346.1"/>
    <property type="molecule type" value="Genomic_DNA"/>
</dbReference>
<evidence type="ECO:0000313" key="15">
    <source>
        <dbReference type="Proteomes" id="UP001560267"/>
    </source>
</evidence>
<protein>
    <recommendedName>
        <fullName evidence="11">Glycosyl-4,4'-diaponeurosporenoate acyltransferase</fullName>
    </recommendedName>
</protein>
<dbReference type="InterPro" id="IPR044021">
    <property type="entry name" value="CrtO"/>
</dbReference>
<evidence type="ECO:0000256" key="4">
    <source>
        <dbReference type="ARBA" id="ARBA00022692"/>
    </source>
</evidence>
<reference evidence="14 15" key="1">
    <citation type="submission" date="2024-07" db="EMBL/GenBank/DDBJ databases">
        <title>Draft Genome Sequence of Ferrimicrobium acidiphilum Strain YE2023, Isolated from a Pulp of Bioleach Reactor.</title>
        <authorList>
            <person name="Elkina Y.A."/>
            <person name="Bulaeva A.G."/>
            <person name="Beletsky A.V."/>
            <person name="Mardanov A.V."/>
        </authorList>
    </citation>
    <scope>NUCLEOTIDE SEQUENCE [LARGE SCALE GENOMIC DNA]</scope>
    <source>
        <strain evidence="14 15">YE2023</strain>
    </source>
</reference>
<keyword evidence="6 13" id="KW-1133">Transmembrane helix</keyword>
<comment type="function">
    <text evidence="12">Catalyzes the acylation of glycosyl-4,4'-diaponeurosporenoate, i.e. the esterification of glucose at the C6'' position with the carboxyl group of the C(15) fatty acid 12-methyltetradecanoic acid, to yield staphyloxanthin. This is the last step in the biosynthesis of this orange pigment, present in most staphylococci strains.</text>
</comment>
<evidence type="ECO:0000256" key="8">
    <source>
        <dbReference type="ARBA" id="ARBA00023315"/>
    </source>
</evidence>
<comment type="pathway">
    <text evidence="9">Carotenoid biosynthesis; staphyloxanthin biosynthesis; staphyloxanthin from farnesyl diphosphate: step 5/5.</text>
</comment>
<comment type="caution">
    <text evidence="14">The sequence shown here is derived from an EMBL/GenBank/DDBJ whole genome shotgun (WGS) entry which is preliminary data.</text>
</comment>
<keyword evidence="7 13" id="KW-0472">Membrane</keyword>
<organism evidence="14 15">
    <name type="scientific">Ferrimicrobium acidiphilum</name>
    <dbReference type="NCBI Taxonomy" id="121039"/>
    <lineage>
        <taxon>Bacteria</taxon>
        <taxon>Bacillati</taxon>
        <taxon>Actinomycetota</taxon>
        <taxon>Acidimicrobiia</taxon>
        <taxon>Acidimicrobiales</taxon>
        <taxon>Acidimicrobiaceae</taxon>
        <taxon>Ferrimicrobium</taxon>
    </lineage>
</organism>
<evidence type="ECO:0000256" key="10">
    <source>
        <dbReference type="ARBA" id="ARBA00023603"/>
    </source>
</evidence>
<dbReference type="Pfam" id="PF18927">
    <property type="entry name" value="CrtO"/>
    <property type="match status" value="1"/>
</dbReference>
<keyword evidence="4 13" id="KW-0812">Transmembrane</keyword>
<evidence type="ECO:0000256" key="7">
    <source>
        <dbReference type="ARBA" id="ARBA00023136"/>
    </source>
</evidence>
<sequence>MTGVVLSIAYWVASSLVIGLACAHIPVRILRLLGRSAWWLRGPSPHWYRKAIYIGLWKDRVPEAGRFGGGVSKRHLKSRDRGVLERLYLETIRAELVHTGLLMVQCFPIVWLKGGLLVLPIGYAVVANLPFIAIQRYNRARLSRLVGIEDRRILDE</sequence>
<accession>A0ABV3XYG5</accession>
<proteinExistence type="inferred from homology"/>
<evidence type="ECO:0000256" key="12">
    <source>
        <dbReference type="ARBA" id="ARBA00025324"/>
    </source>
</evidence>
<keyword evidence="8" id="KW-0012">Acyltransferase</keyword>
<evidence type="ECO:0000256" key="2">
    <source>
        <dbReference type="ARBA" id="ARBA00022475"/>
    </source>
</evidence>
<evidence type="ECO:0000256" key="1">
    <source>
        <dbReference type="ARBA" id="ARBA00004162"/>
    </source>
</evidence>
<evidence type="ECO:0000256" key="9">
    <source>
        <dbReference type="ARBA" id="ARBA00023588"/>
    </source>
</evidence>
<evidence type="ECO:0000256" key="6">
    <source>
        <dbReference type="ARBA" id="ARBA00022989"/>
    </source>
</evidence>
<evidence type="ECO:0000256" key="11">
    <source>
        <dbReference type="ARBA" id="ARBA00023667"/>
    </source>
</evidence>
<feature type="transmembrane region" description="Helical" evidence="13">
    <location>
        <begin position="117"/>
        <end position="134"/>
    </location>
</feature>
<evidence type="ECO:0000256" key="13">
    <source>
        <dbReference type="SAM" id="Phobius"/>
    </source>
</evidence>
<dbReference type="Proteomes" id="UP001560267">
    <property type="component" value="Unassembled WGS sequence"/>
</dbReference>
<keyword evidence="3" id="KW-0808">Transferase</keyword>
<comment type="similarity">
    <text evidence="10">Belongs to the acyltransferase CrtO family.</text>
</comment>
<keyword evidence="5" id="KW-0732">Signal</keyword>
<evidence type="ECO:0000313" key="14">
    <source>
        <dbReference type="EMBL" id="MEX6428346.1"/>
    </source>
</evidence>
<feature type="transmembrane region" description="Helical" evidence="13">
    <location>
        <begin position="6"/>
        <end position="27"/>
    </location>
</feature>
<comment type="subcellular location">
    <subcellularLocation>
        <location evidence="1">Cell membrane</location>
        <topology evidence="1">Single-pass membrane protein</topology>
    </subcellularLocation>
</comment>
<name>A0ABV3XYG5_9ACTN</name>
<keyword evidence="15" id="KW-1185">Reference proteome</keyword>
<dbReference type="RefSeq" id="WP_298386056.1">
    <property type="nucleotide sequence ID" value="NZ_JBFSHR010000002.1"/>
</dbReference>
<gene>
    <name evidence="14" type="ORF">AB6A68_00610</name>
</gene>
<evidence type="ECO:0000256" key="5">
    <source>
        <dbReference type="ARBA" id="ARBA00022729"/>
    </source>
</evidence>